<dbReference type="GO" id="GO:0005847">
    <property type="term" value="C:mRNA cleavage and polyadenylation specificity factor complex"/>
    <property type="evidence" value="ECO:0007669"/>
    <property type="project" value="TreeGrafter"/>
</dbReference>
<keyword evidence="8" id="KW-1185">Reference proteome</keyword>
<evidence type="ECO:0000313" key="8">
    <source>
        <dbReference type="Proteomes" id="UP000478052"/>
    </source>
</evidence>
<evidence type="ECO:0000256" key="4">
    <source>
        <dbReference type="ARBA" id="ARBA00023242"/>
    </source>
</evidence>
<accession>A0A6G0W3J3</accession>
<evidence type="ECO:0000256" key="5">
    <source>
        <dbReference type="SAM" id="MobiDB-lite"/>
    </source>
</evidence>
<evidence type="ECO:0000256" key="2">
    <source>
        <dbReference type="ARBA" id="ARBA00007459"/>
    </source>
</evidence>
<feature type="compositionally biased region" description="Basic and acidic residues" evidence="5">
    <location>
        <begin position="336"/>
        <end position="358"/>
    </location>
</feature>
<evidence type="ECO:0000256" key="3">
    <source>
        <dbReference type="ARBA" id="ARBA00022664"/>
    </source>
</evidence>
<evidence type="ECO:0000256" key="1">
    <source>
        <dbReference type="ARBA" id="ARBA00004123"/>
    </source>
</evidence>
<dbReference type="PANTHER" id="PTHR13484">
    <property type="entry name" value="FIP1-LIKE 1 PROTEIN"/>
    <property type="match status" value="1"/>
</dbReference>
<protein>
    <submittedName>
        <fullName evidence="7">Pre-mRNA 3'-end-processing factor FIP1-like</fullName>
    </submittedName>
</protein>
<dbReference type="GO" id="GO:0006397">
    <property type="term" value="P:mRNA processing"/>
    <property type="evidence" value="ECO:0007669"/>
    <property type="project" value="UniProtKB-KW"/>
</dbReference>
<proteinExistence type="inferred from homology"/>
<name>A0A6G0W3J3_APHCR</name>
<dbReference type="AlphaFoldDB" id="A0A6G0W3J3"/>
<feature type="non-terminal residue" evidence="7">
    <location>
        <position position="1"/>
    </location>
</feature>
<dbReference type="InterPro" id="IPR007854">
    <property type="entry name" value="Fip1_dom"/>
</dbReference>
<dbReference type="InterPro" id="IPR051187">
    <property type="entry name" value="Pre-mRNA_3'-end_processing_reg"/>
</dbReference>
<sequence>HQGKFNVEDFESTGSINGVPAHEYSIETTEEKPWLKPGADITDYFNYGFNENTWLAYCERQKKMRCNESLIGMSALTMHNQQVSTSATNNNMIPTLDVKSNTKFQAPNILPKENTIEVMTAERREYSRKNFSTPDLSVPPPIIPTNFDVPPPMIQNSINSISTINSIPTSGFDPPQINVPYEPEYYSHEPDPYYNAFEPTQDIQWNQLIRQNIGIGGEFVPIVHFVVDIVVIAKIKGDIQRAVEEMNEVLTTSEMKINSAKTNILICTRDPKIKAGNWTPNVKSIENIPTLSNEDSYNKDSVRDKEYYVLSRVKKEPEERSYERDRECRIRYRDRERERDRERDRDRDRERSRYKESDSIESPEASYKEEREYKHKSHRHRSRSRSHEKRSRKHKSRSRSGSRHHHKKKKKKSEKNKEDNTSE</sequence>
<evidence type="ECO:0000259" key="6">
    <source>
        <dbReference type="Pfam" id="PF05182"/>
    </source>
</evidence>
<feature type="region of interest" description="Disordered" evidence="5">
    <location>
        <begin position="336"/>
        <end position="423"/>
    </location>
</feature>
<dbReference type="PANTHER" id="PTHR13484:SF0">
    <property type="entry name" value="PRE-MRNA 3'-END-PROCESSING FACTOR FIP1"/>
    <property type="match status" value="1"/>
</dbReference>
<reference evidence="7 8" key="1">
    <citation type="submission" date="2019-08" db="EMBL/GenBank/DDBJ databases">
        <title>Whole genome of Aphis craccivora.</title>
        <authorList>
            <person name="Voronova N.V."/>
            <person name="Shulinski R.S."/>
            <person name="Bandarenka Y.V."/>
            <person name="Zhorov D.G."/>
            <person name="Warner D."/>
        </authorList>
    </citation>
    <scope>NUCLEOTIDE SEQUENCE [LARGE SCALE GENOMIC DNA]</scope>
    <source>
        <strain evidence="7">180601</strain>
        <tissue evidence="7">Whole Body</tissue>
    </source>
</reference>
<keyword evidence="4" id="KW-0539">Nucleus</keyword>
<dbReference type="EMBL" id="VUJU01009139">
    <property type="protein sequence ID" value="KAF0721681.1"/>
    <property type="molecule type" value="Genomic_DNA"/>
</dbReference>
<evidence type="ECO:0000313" key="7">
    <source>
        <dbReference type="EMBL" id="KAF0721681.1"/>
    </source>
</evidence>
<dbReference type="Proteomes" id="UP000478052">
    <property type="component" value="Unassembled WGS sequence"/>
</dbReference>
<comment type="subcellular location">
    <subcellularLocation>
        <location evidence="1">Nucleus</location>
    </subcellularLocation>
</comment>
<organism evidence="7 8">
    <name type="scientific">Aphis craccivora</name>
    <name type="common">Cowpea aphid</name>
    <dbReference type="NCBI Taxonomy" id="307492"/>
    <lineage>
        <taxon>Eukaryota</taxon>
        <taxon>Metazoa</taxon>
        <taxon>Ecdysozoa</taxon>
        <taxon>Arthropoda</taxon>
        <taxon>Hexapoda</taxon>
        <taxon>Insecta</taxon>
        <taxon>Pterygota</taxon>
        <taxon>Neoptera</taxon>
        <taxon>Paraneoptera</taxon>
        <taxon>Hemiptera</taxon>
        <taxon>Sternorrhyncha</taxon>
        <taxon>Aphidomorpha</taxon>
        <taxon>Aphidoidea</taxon>
        <taxon>Aphididae</taxon>
        <taxon>Aphidini</taxon>
        <taxon>Aphis</taxon>
        <taxon>Aphis</taxon>
    </lineage>
</organism>
<feature type="compositionally biased region" description="Basic residues" evidence="5">
    <location>
        <begin position="374"/>
        <end position="414"/>
    </location>
</feature>
<keyword evidence="3" id="KW-0507">mRNA processing</keyword>
<gene>
    <name evidence="7" type="ORF">FWK35_00029632</name>
</gene>
<comment type="caution">
    <text evidence="7">The sequence shown here is derived from an EMBL/GenBank/DDBJ whole genome shotgun (WGS) entry which is preliminary data.</text>
</comment>
<comment type="similarity">
    <text evidence="2">Belongs to the FIP1 family.</text>
</comment>
<dbReference type="Pfam" id="PF05182">
    <property type="entry name" value="Fip1"/>
    <property type="match status" value="1"/>
</dbReference>
<dbReference type="OrthoDB" id="1917198at2759"/>
<feature type="domain" description="Pre-mRNA polyadenylation factor Fip1" evidence="6">
    <location>
        <begin position="23"/>
        <end position="65"/>
    </location>
</feature>